<dbReference type="AlphaFoldDB" id="A0AAD8HMP3"/>
<dbReference type="Proteomes" id="UP001237642">
    <property type="component" value="Unassembled WGS sequence"/>
</dbReference>
<keyword evidence="1" id="KW-1133">Transmembrane helix</keyword>
<keyword evidence="1" id="KW-0812">Transmembrane</keyword>
<dbReference type="PANTHER" id="PTHR35465:SF1">
    <property type="entry name" value="PHOSPHATIDYLINOSITOL-GLYCAN BIOSYNTHESIS CLASS X PROTEIN"/>
    <property type="match status" value="1"/>
</dbReference>
<proteinExistence type="predicted"/>
<keyword evidence="1" id="KW-0472">Membrane</keyword>
<dbReference type="EMBL" id="JAUIZM010000008">
    <property type="protein sequence ID" value="KAK1370102.1"/>
    <property type="molecule type" value="Genomic_DNA"/>
</dbReference>
<evidence type="ECO:0000313" key="3">
    <source>
        <dbReference type="Proteomes" id="UP001237642"/>
    </source>
</evidence>
<sequence>MDITPIATHSLAHAMVAHKVEKQKRNNRGGEDCRLHQRNRVRSLGSYNCCITLFALGFIVSILPFCYGDLIRRALIVGEELQKETLPLQSGSCLYQINGLKPQTWYEVKISYPASIPASFAIQLKRGDSNLQLKQQRKLLNTEKLIFESGDVKLLSEQDGSFVLVTVEPEGVVAIPHVQEREEIIYNIVCDELLLGIPHKAWWVVILVVICLGLAAVVPYFLPSYLLQKDLSPQLIKDITSKDS</sequence>
<evidence type="ECO:0000313" key="2">
    <source>
        <dbReference type="EMBL" id="KAK1370102.1"/>
    </source>
</evidence>
<accession>A0AAD8HMP3</accession>
<evidence type="ECO:0000256" key="1">
    <source>
        <dbReference type="SAM" id="Phobius"/>
    </source>
</evidence>
<organism evidence="2 3">
    <name type="scientific">Heracleum sosnowskyi</name>
    <dbReference type="NCBI Taxonomy" id="360622"/>
    <lineage>
        <taxon>Eukaryota</taxon>
        <taxon>Viridiplantae</taxon>
        <taxon>Streptophyta</taxon>
        <taxon>Embryophyta</taxon>
        <taxon>Tracheophyta</taxon>
        <taxon>Spermatophyta</taxon>
        <taxon>Magnoliopsida</taxon>
        <taxon>eudicotyledons</taxon>
        <taxon>Gunneridae</taxon>
        <taxon>Pentapetalae</taxon>
        <taxon>asterids</taxon>
        <taxon>campanulids</taxon>
        <taxon>Apiales</taxon>
        <taxon>Apiaceae</taxon>
        <taxon>Apioideae</taxon>
        <taxon>apioid superclade</taxon>
        <taxon>Tordylieae</taxon>
        <taxon>Tordyliinae</taxon>
        <taxon>Heracleum</taxon>
    </lineage>
</organism>
<keyword evidence="3" id="KW-1185">Reference proteome</keyword>
<reference evidence="2" key="1">
    <citation type="submission" date="2023-02" db="EMBL/GenBank/DDBJ databases">
        <title>Genome of toxic invasive species Heracleum sosnowskyi carries increased number of genes despite the absence of recent whole-genome duplications.</title>
        <authorList>
            <person name="Schelkunov M."/>
            <person name="Shtratnikova V."/>
            <person name="Makarenko M."/>
            <person name="Klepikova A."/>
            <person name="Omelchenko D."/>
            <person name="Novikova G."/>
            <person name="Obukhova E."/>
            <person name="Bogdanov V."/>
            <person name="Penin A."/>
            <person name="Logacheva M."/>
        </authorList>
    </citation>
    <scope>NUCLEOTIDE SEQUENCE</scope>
    <source>
        <strain evidence="2">Hsosn_3</strain>
        <tissue evidence="2">Leaf</tissue>
    </source>
</reference>
<dbReference type="PANTHER" id="PTHR35465">
    <property type="entry name" value="CAVEOLIN-1 PROTEIN"/>
    <property type="match status" value="1"/>
</dbReference>
<reference evidence="2" key="2">
    <citation type="submission" date="2023-05" db="EMBL/GenBank/DDBJ databases">
        <authorList>
            <person name="Schelkunov M.I."/>
        </authorList>
    </citation>
    <scope>NUCLEOTIDE SEQUENCE</scope>
    <source>
        <strain evidence="2">Hsosn_3</strain>
        <tissue evidence="2">Leaf</tissue>
    </source>
</reference>
<gene>
    <name evidence="2" type="ORF">POM88_036194</name>
</gene>
<feature type="transmembrane region" description="Helical" evidence="1">
    <location>
        <begin position="44"/>
        <end position="65"/>
    </location>
</feature>
<comment type="caution">
    <text evidence="2">The sequence shown here is derived from an EMBL/GenBank/DDBJ whole genome shotgun (WGS) entry which is preliminary data.</text>
</comment>
<name>A0AAD8HMP3_9APIA</name>
<protein>
    <submittedName>
        <fullName evidence="2">GPI-Mannosyltransferase II co-activator, Pga</fullName>
    </submittedName>
</protein>
<feature type="transmembrane region" description="Helical" evidence="1">
    <location>
        <begin position="201"/>
        <end position="222"/>
    </location>
</feature>